<evidence type="ECO:0000259" key="2">
    <source>
        <dbReference type="Pfam" id="PF01408"/>
    </source>
</evidence>
<dbReference type="SUPFAM" id="SSF51735">
    <property type="entry name" value="NAD(P)-binding Rossmann-fold domains"/>
    <property type="match status" value="1"/>
</dbReference>
<feature type="domain" description="Gfo/Idh/MocA-like oxidoreductase N-terminal" evidence="2">
    <location>
        <begin position="4"/>
        <end position="121"/>
    </location>
</feature>
<dbReference type="InterPro" id="IPR000683">
    <property type="entry name" value="Gfo/Idh/MocA-like_OxRdtase_N"/>
</dbReference>
<dbReference type="Proteomes" id="UP000306477">
    <property type="component" value="Unassembled WGS sequence"/>
</dbReference>
<keyword evidence="5" id="KW-1185">Reference proteome</keyword>
<dbReference type="InterPro" id="IPR036291">
    <property type="entry name" value="NAD(P)-bd_dom_sf"/>
</dbReference>
<dbReference type="OrthoDB" id="9815825at2"/>
<comment type="caution">
    <text evidence="4">The sequence shown here is derived from an EMBL/GenBank/DDBJ whole genome shotgun (WGS) entry which is preliminary data.</text>
</comment>
<dbReference type="Pfam" id="PF22725">
    <property type="entry name" value="GFO_IDH_MocA_C3"/>
    <property type="match status" value="1"/>
</dbReference>
<dbReference type="EMBL" id="SLUB01000005">
    <property type="protein sequence ID" value="THE14188.1"/>
    <property type="molecule type" value="Genomic_DNA"/>
</dbReference>
<dbReference type="STRING" id="1033734.GCA_000285535_01787"/>
<reference evidence="4 5" key="1">
    <citation type="journal article" date="2019" name="Indoor Air">
        <title>Impacts of indoor surface finishes on bacterial viability.</title>
        <authorList>
            <person name="Hu J."/>
            <person name="Maamar S.B."/>
            <person name="Glawe A.J."/>
            <person name="Gottel N."/>
            <person name="Gilbert J.A."/>
            <person name="Hartmann E.M."/>
        </authorList>
    </citation>
    <scope>NUCLEOTIDE SEQUENCE [LARGE SCALE GENOMIC DNA]</scope>
    <source>
        <strain evidence="4 5">AF060A6</strain>
    </source>
</reference>
<evidence type="ECO:0000256" key="1">
    <source>
        <dbReference type="ARBA" id="ARBA00023002"/>
    </source>
</evidence>
<dbReference type="Pfam" id="PF01408">
    <property type="entry name" value="GFO_IDH_MocA"/>
    <property type="match status" value="1"/>
</dbReference>
<dbReference type="Gene3D" id="3.30.360.10">
    <property type="entry name" value="Dihydrodipicolinate Reductase, domain 2"/>
    <property type="match status" value="1"/>
</dbReference>
<evidence type="ECO:0000259" key="3">
    <source>
        <dbReference type="Pfam" id="PF22725"/>
    </source>
</evidence>
<sequence>MEQIRVGVIGLGAIGERLIQGFNANKYTTVQAVVDTDKERASKMAEKLGGINWYNHHMKMLAEEELDLVYVAVPPKYHHAVTMDVIEKGVHVLCEKPLANSVEEAKEMFEKAEQAGIIHAMNFPLNYSSPANTFDQMIKEGYIGQLRKLELSMNFPNWPRLWQQNDWVAGREQGGFVLEVGVHFIQLTQRIFGSITHINSRLELPKDTTKCETGVIASLALANRTPFLINGMSQIAGTERIAYTAYGTEGSLSLIDWGTLKGGKLGEEIHSIENEKEDTSTLIDNLVAAIAGKESHLYTFKDGYEAQIILEKLRDK</sequence>
<keyword evidence="1" id="KW-0560">Oxidoreductase</keyword>
<evidence type="ECO:0000313" key="5">
    <source>
        <dbReference type="Proteomes" id="UP000306477"/>
    </source>
</evidence>
<organism evidence="4 5">
    <name type="scientific">Bacillus timonensis</name>
    <dbReference type="NCBI Taxonomy" id="1033734"/>
    <lineage>
        <taxon>Bacteria</taxon>
        <taxon>Bacillati</taxon>
        <taxon>Bacillota</taxon>
        <taxon>Bacilli</taxon>
        <taxon>Bacillales</taxon>
        <taxon>Bacillaceae</taxon>
        <taxon>Bacillus</taxon>
    </lineage>
</organism>
<dbReference type="GO" id="GO:0016491">
    <property type="term" value="F:oxidoreductase activity"/>
    <property type="evidence" value="ECO:0007669"/>
    <property type="project" value="UniProtKB-KW"/>
</dbReference>
<dbReference type="InterPro" id="IPR050463">
    <property type="entry name" value="Gfo/Idh/MocA_oxidrdct_glycsds"/>
</dbReference>
<gene>
    <name evidence="4" type="ORF">E1I69_05080</name>
</gene>
<proteinExistence type="predicted"/>
<evidence type="ECO:0000313" key="4">
    <source>
        <dbReference type="EMBL" id="THE14188.1"/>
    </source>
</evidence>
<name>A0A4S3PWR6_9BACI</name>
<feature type="domain" description="GFO/IDH/MocA-like oxidoreductase" evidence="3">
    <location>
        <begin position="135"/>
        <end position="252"/>
    </location>
</feature>
<dbReference type="SUPFAM" id="SSF55347">
    <property type="entry name" value="Glyceraldehyde-3-phosphate dehydrogenase-like, C-terminal domain"/>
    <property type="match status" value="1"/>
</dbReference>
<accession>A0A4S3PWR6</accession>
<dbReference type="Gene3D" id="3.40.50.720">
    <property type="entry name" value="NAD(P)-binding Rossmann-like Domain"/>
    <property type="match status" value="1"/>
</dbReference>
<dbReference type="InterPro" id="IPR055170">
    <property type="entry name" value="GFO_IDH_MocA-like_dom"/>
</dbReference>
<dbReference type="GO" id="GO:0000166">
    <property type="term" value="F:nucleotide binding"/>
    <property type="evidence" value="ECO:0007669"/>
    <property type="project" value="InterPro"/>
</dbReference>
<dbReference type="PANTHER" id="PTHR43818">
    <property type="entry name" value="BCDNA.GH03377"/>
    <property type="match status" value="1"/>
</dbReference>
<protein>
    <submittedName>
        <fullName evidence="4">Gfo/Idh/MocA family oxidoreductase</fullName>
    </submittedName>
</protein>
<dbReference type="AlphaFoldDB" id="A0A4S3PWR6"/>
<dbReference type="RefSeq" id="WP_136378515.1">
    <property type="nucleotide sequence ID" value="NZ_SLUB01000005.1"/>
</dbReference>
<dbReference type="PANTHER" id="PTHR43818:SF11">
    <property type="entry name" value="BCDNA.GH03377"/>
    <property type="match status" value="1"/>
</dbReference>